<dbReference type="PANTHER" id="PTHR33577">
    <property type="entry name" value="STERIGMATOCYSTIN BIOSYNTHESIS PEROXIDASE STCC-RELATED"/>
    <property type="match status" value="1"/>
</dbReference>
<dbReference type="PANTHER" id="PTHR33577:SF19">
    <property type="entry name" value="HEME HALOPEROXIDASE FAMILY PROFILE DOMAIN-CONTAINING PROTEIN-RELATED"/>
    <property type="match status" value="1"/>
</dbReference>
<keyword evidence="3" id="KW-0349">Heme</keyword>
<dbReference type="AlphaFoldDB" id="A0A9W8YNW8"/>
<evidence type="ECO:0000256" key="8">
    <source>
        <dbReference type="SAM" id="SignalP"/>
    </source>
</evidence>
<dbReference type="Gene3D" id="1.10.489.10">
    <property type="entry name" value="Chloroperoxidase-like"/>
    <property type="match status" value="1"/>
</dbReference>
<dbReference type="Proteomes" id="UP001140453">
    <property type="component" value="Unassembled WGS sequence"/>
</dbReference>
<proteinExistence type="inferred from homology"/>
<comment type="cofactor">
    <cofactor evidence="1">
        <name>heme b</name>
        <dbReference type="ChEBI" id="CHEBI:60344"/>
    </cofactor>
</comment>
<keyword evidence="6" id="KW-0408">Iron</keyword>
<evidence type="ECO:0000256" key="1">
    <source>
        <dbReference type="ARBA" id="ARBA00001970"/>
    </source>
</evidence>
<keyword evidence="5" id="KW-0560">Oxidoreductase</keyword>
<dbReference type="InterPro" id="IPR036851">
    <property type="entry name" value="Chloroperoxidase-like_sf"/>
</dbReference>
<sequence>MRSSIVPLVMLSSLVASESYEWQAPTESDSRAPCPMLNTLANHGYLPRNGLNFTLAQLQDAFTKAINLAPDFSVGPWDTGVTASTTGVNGTLNLHDLVKHDLIEHDASLSRLDTYFGDANDFNDGVWAQVNASYGIDTVTIDQVAASRVAREAVCAAENPEYNLTSAGSAAGWGEAALFLVVMGNKTTGNASREYVEIFFQEQRLPIEEGWTRPTEVTTSDEISAMTAAVMAAAGVSS</sequence>
<gene>
    <name evidence="10" type="ORF">N0V93_006020</name>
</gene>
<dbReference type="Pfam" id="PF01328">
    <property type="entry name" value="Peroxidase_2"/>
    <property type="match status" value="1"/>
</dbReference>
<evidence type="ECO:0000256" key="5">
    <source>
        <dbReference type="ARBA" id="ARBA00023002"/>
    </source>
</evidence>
<name>A0A9W8YNW8_9PEZI</name>
<keyword evidence="11" id="KW-1185">Reference proteome</keyword>
<feature type="chain" id="PRO_5040842897" description="Heme haloperoxidase family profile domain-containing protein" evidence="8">
    <location>
        <begin position="20"/>
        <end position="238"/>
    </location>
</feature>
<dbReference type="PROSITE" id="PS51405">
    <property type="entry name" value="HEME_HALOPEROXIDASE"/>
    <property type="match status" value="1"/>
</dbReference>
<feature type="signal peptide" evidence="8">
    <location>
        <begin position="1"/>
        <end position="19"/>
    </location>
</feature>
<comment type="caution">
    <text evidence="10">The sequence shown here is derived from an EMBL/GenBank/DDBJ whole genome shotgun (WGS) entry which is preliminary data.</text>
</comment>
<dbReference type="GO" id="GO:0046872">
    <property type="term" value="F:metal ion binding"/>
    <property type="evidence" value="ECO:0007669"/>
    <property type="project" value="UniProtKB-KW"/>
</dbReference>
<feature type="domain" description="Heme haloperoxidase family profile" evidence="9">
    <location>
        <begin position="18"/>
        <end position="225"/>
    </location>
</feature>
<evidence type="ECO:0000259" key="9">
    <source>
        <dbReference type="PROSITE" id="PS51405"/>
    </source>
</evidence>
<keyword evidence="4" id="KW-0479">Metal-binding</keyword>
<organism evidence="10 11">
    <name type="scientific">Gnomoniopsis smithogilvyi</name>
    <dbReference type="NCBI Taxonomy" id="1191159"/>
    <lineage>
        <taxon>Eukaryota</taxon>
        <taxon>Fungi</taxon>
        <taxon>Dikarya</taxon>
        <taxon>Ascomycota</taxon>
        <taxon>Pezizomycotina</taxon>
        <taxon>Sordariomycetes</taxon>
        <taxon>Sordariomycetidae</taxon>
        <taxon>Diaporthales</taxon>
        <taxon>Gnomoniaceae</taxon>
        <taxon>Gnomoniopsis</taxon>
    </lineage>
</organism>
<accession>A0A9W8YNW8</accession>
<evidence type="ECO:0000256" key="7">
    <source>
        <dbReference type="ARBA" id="ARBA00025795"/>
    </source>
</evidence>
<dbReference type="OrthoDB" id="407298at2759"/>
<dbReference type="InterPro" id="IPR000028">
    <property type="entry name" value="Chloroperoxidase"/>
</dbReference>
<evidence type="ECO:0000313" key="11">
    <source>
        <dbReference type="Proteomes" id="UP001140453"/>
    </source>
</evidence>
<protein>
    <recommendedName>
        <fullName evidence="9">Heme haloperoxidase family profile domain-containing protein</fullName>
    </recommendedName>
</protein>
<evidence type="ECO:0000256" key="4">
    <source>
        <dbReference type="ARBA" id="ARBA00022723"/>
    </source>
</evidence>
<dbReference type="GO" id="GO:0004601">
    <property type="term" value="F:peroxidase activity"/>
    <property type="evidence" value="ECO:0007669"/>
    <property type="project" value="UniProtKB-KW"/>
</dbReference>
<keyword evidence="2" id="KW-0575">Peroxidase</keyword>
<dbReference type="EMBL" id="JAPEVB010000004">
    <property type="protein sequence ID" value="KAJ4388562.1"/>
    <property type="molecule type" value="Genomic_DNA"/>
</dbReference>
<keyword evidence="8" id="KW-0732">Signal</keyword>
<evidence type="ECO:0000313" key="10">
    <source>
        <dbReference type="EMBL" id="KAJ4388562.1"/>
    </source>
</evidence>
<dbReference type="SUPFAM" id="SSF47571">
    <property type="entry name" value="Cloroperoxidase"/>
    <property type="match status" value="1"/>
</dbReference>
<evidence type="ECO:0000256" key="3">
    <source>
        <dbReference type="ARBA" id="ARBA00022617"/>
    </source>
</evidence>
<comment type="similarity">
    <text evidence="7">Belongs to the chloroperoxidase family.</text>
</comment>
<reference evidence="10" key="1">
    <citation type="submission" date="2022-10" db="EMBL/GenBank/DDBJ databases">
        <title>Tapping the CABI collections for fungal endophytes: first genome assemblies for Collariella, Neodidymelliopsis, Ascochyta clinopodiicola, Didymella pomorum, Didymosphaeria variabile, Neocosmospora piperis and Neocucurbitaria cava.</title>
        <authorList>
            <person name="Hill R."/>
        </authorList>
    </citation>
    <scope>NUCLEOTIDE SEQUENCE</scope>
    <source>
        <strain evidence="10">IMI 355082</strain>
    </source>
</reference>
<evidence type="ECO:0000256" key="2">
    <source>
        <dbReference type="ARBA" id="ARBA00022559"/>
    </source>
</evidence>
<evidence type="ECO:0000256" key="6">
    <source>
        <dbReference type="ARBA" id="ARBA00023004"/>
    </source>
</evidence>